<accession>A0A9W9V1V9</accession>
<sequence length="181" mass="20319">MKYAIATIVALASLFSQAIARFAHGIYTIESHTGDVWAIRNATGSKARVELVHPEGHQTEHWYIYPSQSTGYDRFIQNVGNEGMLACWFANGYKCEVNGDDGQFFTVLRYHNPAIKNYIGSIFDPAAFNPSGSESQSVGSGKDHRLMAYSVESKVDMHFVLRGVKSKSWMMRGLFLILIWD</sequence>
<evidence type="ECO:0000256" key="1">
    <source>
        <dbReference type="SAM" id="SignalP"/>
    </source>
</evidence>
<feature type="chain" id="PRO_5040810578" evidence="1">
    <location>
        <begin position="21"/>
        <end position="181"/>
    </location>
</feature>
<dbReference type="OrthoDB" id="4311452at2759"/>
<reference evidence="2" key="1">
    <citation type="submission" date="2022-12" db="EMBL/GenBank/DDBJ databases">
        <authorList>
            <person name="Petersen C."/>
        </authorList>
    </citation>
    <scope>NUCLEOTIDE SEQUENCE</scope>
    <source>
        <strain evidence="2">IBT 3081</strain>
    </source>
</reference>
<organism evidence="2 3">
    <name type="scientific">Penicillium concentricum</name>
    <dbReference type="NCBI Taxonomy" id="293559"/>
    <lineage>
        <taxon>Eukaryota</taxon>
        <taxon>Fungi</taxon>
        <taxon>Dikarya</taxon>
        <taxon>Ascomycota</taxon>
        <taxon>Pezizomycotina</taxon>
        <taxon>Eurotiomycetes</taxon>
        <taxon>Eurotiomycetidae</taxon>
        <taxon>Eurotiales</taxon>
        <taxon>Aspergillaceae</taxon>
        <taxon>Penicillium</taxon>
    </lineage>
</organism>
<evidence type="ECO:0000313" key="3">
    <source>
        <dbReference type="Proteomes" id="UP001147752"/>
    </source>
</evidence>
<feature type="signal peptide" evidence="1">
    <location>
        <begin position="1"/>
        <end position="20"/>
    </location>
</feature>
<dbReference type="Proteomes" id="UP001147752">
    <property type="component" value="Unassembled WGS sequence"/>
</dbReference>
<dbReference type="GeneID" id="81465567"/>
<keyword evidence="1" id="KW-0732">Signal</keyword>
<comment type="caution">
    <text evidence="2">The sequence shown here is derived from an EMBL/GenBank/DDBJ whole genome shotgun (WGS) entry which is preliminary data.</text>
</comment>
<gene>
    <name evidence="2" type="ORF">N7517_008654</name>
</gene>
<dbReference type="AlphaFoldDB" id="A0A9W9V1V9"/>
<proteinExistence type="predicted"/>
<keyword evidence="3" id="KW-1185">Reference proteome</keyword>
<protein>
    <submittedName>
        <fullName evidence="2">Uncharacterized protein</fullName>
    </submittedName>
</protein>
<evidence type="ECO:0000313" key="2">
    <source>
        <dbReference type="EMBL" id="KAJ5365768.1"/>
    </source>
</evidence>
<reference evidence="2" key="2">
    <citation type="journal article" date="2023" name="IMA Fungus">
        <title>Comparative genomic study of the Penicillium genus elucidates a diverse pangenome and 15 lateral gene transfer events.</title>
        <authorList>
            <person name="Petersen C."/>
            <person name="Sorensen T."/>
            <person name="Nielsen M.R."/>
            <person name="Sondergaard T.E."/>
            <person name="Sorensen J.L."/>
            <person name="Fitzpatrick D.A."/>
            <person name="Frisvad J.C."/>
            <person name="Nielsen K.L."/>
        </authorList>
    </citation>
    <scope>NUCLEOTIDE SEQUENCE</scope>
    <source>
        <strain evidence="2">IBT 3081</strain>
    </source>
</reference>
<name>A0A9W9V1V9_9EURO</name>
<dbReference type="RefSeq" id="XP_056577235.1">
    <property type="nucleotide sequence ID" value="XM_056726384.1"/>
</dbReference>
<dbReference type="EMBL" id="JAPZBT010000003">
    <property type="protein sequence ID" value="KAJ5365768.1"/>
    <property type="molecule type" value="Genomic_DNA"/>
</dbReference>